<dbReference type="Proteomes" id="UP001371456">
    <property type="component" value="Unassembled WGS sequence"/>
</dbReference>
<dbReference type="AlphaFoldDB" id="A0AAN8SXP0"/>
<organism evidence="1 2">
    <name type="scientific">Solanum bulbocastanum</name>
    <name type="common">Wild potato</name>
    <dbReference type="NCBI Taxonomy" id="147425"/>
    <lineage>
        <taxon>Eukaryota</taxon>
        <taxon>Viridiplantae</taxon>
        <taxon>Streptophyta</taxon>
        <taxon>Embryophyta</taxon>
        <taxon>Tracheophyta</taxon>
        <taxon>Spermatophyta</taxon>
        <taxon>Magnoliopsida</taxon>
        <taxon>eudicotyledons</taxon>
        <taxon>Gunneridae</taxon>
        <taxon>Pentapetalae</taxon>
        <taxon>asterids</taxon>
        <taxon>lamiids</taxon>
        <taxon>Solanales</taxon>
        <taxon>Solanaceae</taxon>
        <taxon>Solanoideae</taxon>
        <taxon>Solaneae</taxon>
        <taxon>Solanum</taxon>
    </lineage>
</organism>
<name>A0AAN8SXP0_SOLBU</name>
<protein>
    <submittedName>
        <fullName evidence="1">Uncharacterized protein</fullName>
    </submittedName>
</protein>
<proteinExistence type="predicted"/>
<accession>A0AAN8SXP0</accession>
<dbReference type="EMBL" id="JBANQN010000010">
    <property type="protein sequence ID" value="KAK6777434.1"/>
    <property type="molecule type" value="Genomic_DNA"/>
</dbReference>
<evidence type="ECO:0000313" key="2">
    <source>
        <dbReference type="Proteomes" id="UP001371456"/>
    </source>
</evidence>
<comment type="caution">
    <text evidence="1">The sequence shown here is derived from an EMBL/GenBank/DDBJ whole genome shotgun (WGS) entry which is preliminary data.</text>
</comment>
<gene>
    <name evidence="1" type="ORF">RDI58_024151</name>
</gene>
<evidence type="ECO:0000313" key="1">
    <source>
        <dbReference type="EMBL" id="KAK6777434.1"/>
    </source>
</evidence>
<sequence>MKQEETEDFEGVQFMVNEGPRKAPHMQCYTNVVAYLNNLKAAWIVVFLYRLMQYLSYSNGIPTTPLDSKLMRIRYVALLWDIVNRKIQFDAISDSEAPQSLPRIVQIVTVLKESQSIDIF</sequence>
<reference evidence="1 2" key="1">
    <citation type="submission" date="2024-02" db="EMBL/GenBank/DDBJ databases">
        <title>de novo genome assembly of Solanum bulbocastanum strain 11H21.</title>
        <authorList>
            <person name="Hosaka A.J."/>
        </authorList>
    </citation>
    <scope>NUCLEOTIDE SEQUENCE [LARGE SCALE GENOMIC DNA]</scope>
    <source>
        <tissue evidence="1">Young leaves</tissue>
    </source>
</reference>
<keyword evidence="2" id="KW-1185">Reference proteome</keyword>